<dbReference type="VEuPathDB" id="VectorBase:ASIC015286"/>
<dbReference type="Proteomes" id="UP000030765">
    <property type="component" value="Unassembled WGS sequence"/>
</dbReference>
<dbReference type="InterPro" id="IPR011990">
    <property type="entry name" value="TPR-like_helical_dom_sf"/>
</dbReference>
<proteinExistence type="inferred from homology"/>
<protein>
    <submittedName>
        <fullName evidence="2">AGAP010928-PA-like protein</fullName>
    </submittedName>
    <submittedName>
        <fullName evidence="3">TPR_REGION domain-containing protein</fullName>
    </submittedName>
</protein>
<dbReference type="InterPro" id="IPR019734">
    <property type="entry name" value="TPR_rpt"/>
</dbReference>
<evidence type="ECO:0000313" key="4">
    <source>
        <dbReference type="Proteomes" id="UP000030765"/>
    </source>
</evidence>
<comment type="similarity">
    <text evidence="1">Belongs to the TTC36 family.</text>
</comment>
<dbReference type="VEuPathDB" id="VectorBase:ASIS010554"/>
<name>A0A084WAL7_ANOSI</name>
<dbReference type="PANTHER" id="PTHR21405">
    <property type="entry name" value="CDNA SEQUENCE BC021608"/>
    <property type="match status" value="1"/>
</dbReference>
<evidence type="ECO:0000313" key="2">
    <source>
        <dbReference type="EMBL" id="KFB47261.1"/>
    </source>
</evidence>
<evidence type="ECO:0000313" key="3">
    <source>
        <dbReference type="EnsemblMetazoa" id="ASIC015286-PA"/>
    </source>
</evidence>
<dbReference type="SMART" id="SM00028">
    <property type="entry name" value="TPR"/>
    <property type="match status" value="2"/>
</dbReference>
<dbReference type="SUPFAM" id="SSF48452">
    <property type="entry name" value="TPR-like"/>
    <property type="match status" value="1"/>
</dbReference>
<dbReference type="EnsemblMetazoa" id="ASIC015286-RA">
    <property type="protein sequence ID" value="ASIC015286-PA"/>
    <property type="gene ID" value="ASIC015286"/>
</dbReference>
<dbReference type="STRING" id="74873.A0A084WAL7"/>
<organism evidence="2">
    <name type="scientific">Anopheles sinensis</name>
    <name type="common">Mosquito</name>
    <dbReference type="NCBI Taxonomy" id="74873"/>
    <lineage>
        <taxon>Eukaryota</taxon>
        <taxon>Metazoa</taxon>
        <taxon>Ecdysozoa</taxon>
        <taxon>Arthropoda</taxon>
        <taxon>Hexapoda</taxon>
        <taxon>Insecta</taxon>
        <taxon>Pterygota</taxon>
        <taxon>Neoptera</taxon>
        <taxon>Endopterygota</taxon>
        <taxon>Diptera</taxon>
        <taxon>Nematocera</taxon>
        <taxon>Culicoidea</taxon>
        <taxon>Culicidae</taxon>
        <taxon>Anophelinae</taxon>
        <taxon>Anopheles</taxon>
    </lineage>
</organism>
<gene>
    <name evidence="2" type="ORF">ZHAS_00015286</name>
</gene>
<dbReference type="GO" id="GO:0006570">
    <property type="term" value="P:tyrosine metabolic process"/>
    <property type="evidence" value="ECO:0007669"/>
    <property type="project" value="TreeGrafter"/>
</dbReference>
<reference evidence="3" key="2">
    <citation type="submission" date="2020-05" db="UniProtKB">
        <authorList>
            <consortium name="EnsemblMetazoa"/>
        </authorList>
    </citation>
    <scope>IDENTIFICATION</scope>
</reference>
<reference evidence="2 4" key="1">
    <citation type="journal article" date="2014" name="BMC Genomics">
        <title>Genome sequence of Anopheles sinensis provides insight into genetics basis of mosquito competence for malaria parasites.</title>
        <authorList>
            <person name="Zhou D."/>
            <person name="Zhang D."/>
            <person name="Ding G."/>
            <person name="Shi L."/>
            <person name="Hou Q."/>
            <person name="Ye Y."/>
            <person name="Xu Y."/>
            <person name="Zhou H."/>
            <person name="Xiong C."/>
            <person name="Li S."/>
            <person name="Yu J."/>
            <person name="Hong S."/>
            <person name="Yu X."/>
            <person name="Zou P."/>
            <person name="Chen C."/>
            <person name="Chang X."/>
            <person name="Wang W."/>
            <person name="Lv Y."/>
            <person name="Sun Y."/>
            <person name="Ma L."/>
            <person name="Shen B."/>
            <person name="Zhu C."/>
        </authorList>
    </citation>
    <scope>NUCLEOTIDE SEQUENCE [LARGE SCALE GENOMIC DNA]</scope>
</reference>
<dbReference type="InterPro" id="IPR038906">
    <property type="entry name" value="TTC36"/>
</dbReference>
<dbReference type="AlphaFoldDB" id="A0A084WAL7"/>
<dbReference type="OrthoDB" id="539634at2759"/>
<dbReference type="EMBL" id="ATLV01022206">
    <property type="status" value="NOT_ANNOTATED_CDS"/>
    <property type="molecule type" value="Genomic_DNA"/>
</dbReference>
<keyword evidence="4" id="KW-1185">Reference proteome</keyword>
<dbReference type="PANTHER" id="PTHR21405:SF0">
    <property type="entry name" value="TETRATRICOPEPTIDE REPEAT PROTEIN 36"/>
    <property type="match status" value="1"/>
</dbReference>
<dbReference type="Gene3D" id="1.25.40.10">
    <property type="entry name" value="Tetratricopeptide repeat domain"/>
    <property type="match status" value="1"/>
</dbReference>
<evidence type="ECO:0000256" key="1">
    <source>
        <dbReference type="ARBA" id="ARBA00006995"/>
    </source>
</evidence>
<dbReference type="OMA" id="CNQMLCE"/>
<dbReference type="Pfam" id="PF13181">
    <property type="entry name" value="TPR_8"/>
    <property type="match status" value="1"/>
</dbReference>
<sequence length="187" mass="20677">MGSLTKDCLSEHDRQVLESILNPSQIGGEEYLLQEEEAHLVDPQDAEGETDPRLKESQRLEIEAIALAGDAKLAEALELLGKSIEAAPERPAPWNNRAQVYCLLGKETEALQDIEEALKLSNGSGRTGCRALCQRGILKRKSNDVDGARQDFEQAAKLGSKFARTQLIELNPFAALCNQMLREVMKF</sequence>
<accession>A0A084WAL7</accession>
<dbReference type="EMBL" id="KE525330">
    <property type="protein sequence ID" value="KFB47261.1"/>
    <property type="molecule type" value="Genomic_DNA"/>
</dbReference>